<dbReference type="EMBL" id="JBJQOH010000008">
    <property type="protein sequence ID" value="KAL3677258.1"/>
    <property type="molecule type" value="Genomic_DNA"/>
</dbReference>
<sequence>MAERDIEAELRELFGQSEDVRVGIGEITLEGEIGESSAGYTEGDESDSYIEEEDELLSYTAGDGSAIAIEPETLYAHLEDEGLLRPPLTVECLIHSTVDEQQEWDTHFWGDWRKTQVKLVRDLTCTERIKYNTIVTPILNDTGLPEVCQDDSGLPEVWVGFKTLGRNDGSPELIQARLCRLLHYCSIQMADSQESDGSPRNPGTKMLEQLESTTLVLSEICKGITSLRSDISDLRTDF</sequence>
<organism evidence="1 2">
    <name type="scientific">Riccia sorocarpa</name>
    <dbReference type="NCBI Taxonomy" id="122646"/>
    <lineage>
        <taxon>Eukaryota</taxon>
        <taxon>Viridiplantae</taxon>
        <taxon>Streptophyta</taxon>
        <taxon>Embryophyta</taxon>
        <taxon>Marchantiophyta</taxon>
        <taxon>Marchantiopsida</taxon>
        <taxon>Marchantiidae</taxon>
        <taxon>Marchantiales</taxon>
        <taxon>Ricciaceae</taxon>
        <taxon>Riccia</taxon>
    </lineage>
</organism>
<protein>
    <submittedName>
        <fullName evidence="1">Uncharacterized protein</fullName>
    </submittedName>
</protein>
<keyword evidence="2" id="KW-1185">Reference proteome</keyword>
<comment type="caution">
    <text evidence="1">The sequence shown here is derived from an EMBL/GenBank/DDBJ whole genome shotgun (WGS) entry which is preliminary data.</text>
</comment>
<accession>A0ABD3GEA1</accession>
<name>A0ABD3GEA1_9MARC</name>
<reference evidence="1 2" key="1">
    <citation type="submission" date="2024-09" db="EMBL/GenBank/DDBJ databases">
        <title>Chromosome-scale assembly of Riccia sorocarpa.</title>
        <authorList>
            <person name="Paukszto L."/>
        </authorList>
    </citation>
    <scope>NUCLEOTIDE SEQUENCE [LARGE SCALE GENOMIC DNA]</scope>
    <source>
        <strain evidence="1">LP-2024</strain>
        <tissue evidence="1">Aerial parts of the thallus</tissue>
    </source>
</reference>
<dbReference type="AlphaFoldDB" id="A0ABD3GEA1"/>
<dbReference type="Proteomes" id="UP001633002">
    <property type="component" value="Unassembled WGS sequence"/>
</dbReference>
<evidence type="ECO:0000313" key="2">
    <source>
        <dbReference type="Proteomes" id="UP001633002"/>
    </source>
</evidence>
<proteinExistence type="predicted"/>
<evidence type="ECO:0000313" key="1">
    <source>
        <dbReference type="EMBL" id="KAL3677258.1"/>
    </source>
</evidence>
<gene>
    <name evidence="1" type="ORF">R1sor_027206</name>
</gene>